<keyword evidence="3" id="KW-1185">Reference proteome</keyword>
<sequence>MQLALWFKWMIVILDVLFIGTLFVVGFYRTHQLPTEIQEIDEFEEITSTNQREWPCQND</sequence>
<accession>A0A364K839</accession>
<reference evidence="2 3" key="2">
    <citation type="submission" date="2018-06" db="EMBL/GenBank/DDBJ databases">
        <authorList>
            <person name="Zhirakovskaya E."/>
        </authorList>
    </citation>
    <scope>NUCLEOTIDE SEQUENCE [LARGE SCALE GENOMIC DNA]</scope>
    <source>
        <strain evidence="2 3">FBKL4.011</strain>
    </source>
</reference>
<keyword evidence="1" id="KW-1133">Transmembrane helix</keyword>
<name>A0A364K839_9BACL</name>
<evidence type="ECO:0000313" key="2">
    <source>
        <dbReference type="EMBL" id="RAL26360.1"/>
    </source>
</evidence>
<dbReference type="AlphaFoldDB" id="A0A364K839"/>
<organism evidence="2 3">
    <name type="scientific">Thermoflavimicrobium daqui</name>
    <dbReference type="NCBI Taxonomy" id="2137476"/>
    <lineage>
        <taxon>Bacteria</taxon>
        <taxon>Bacillati</taxon>
        <taxon>Bacillota</taxon>
        <taxon>Bacilli</taxon>
        <taxon>Bacillales</taxon>
        <taxon>Thermoactinomycetaceae</taxon>
        <taxon>Thermoflavimicrobium</taxon>
    </lineage>
</organism>
<keyword evidence="1" id="KW-0812">Transmembrane</keyword>
<evidence type="ECO:0000313" key="3">
    <source>
        <dbReference type="Proteomes" id="UP000251213"/>
    </source>
</evidence>
<proteinExistence type="predicted"/>
<reference evidence="2 3" key="1">
    <citation type="submission" date="2018-06" db="EMBL/GenBank/DDBJ databases">
        <title>Thermoflavimicrobium daqus sp. nov., a thermophilic microbe isolated from Moutai-flavour Daqu.</title>
        <authorList>
            <person name="Wang X."/>
            <person name="Zhou H."/>
        </authorList>
    </citation>
    <scope>NUCLEOTIDE SEQUENCE [LARGE SCALE GENOMIC DNA]</scope>
    <source>
        <strain evidence="2 3">FBKL4.011</strain>
    </source>
</reference>
<protein>
    <submittedName>
        <fullName evidence="2">Uncharacterized protein</fullName>
    </submittedName>
</protein>
<dbReference type="Proteomes" id="UP000251213">
    <property type="component" value="Unassembled WGS sequence"/>
</dbReference>
<feature type="transmembrane region" description="Helical" evidence="1">
    <location>
        <begin position="6"/>
        <end position="28"/>
    </location>
</feature>
<gene>
    <name evidence="2" type="ORF">DL897_05040</name>
</gene>
<comment type="caution">
    <text evidence="2">The sequence shown here is derived from an EMBL/GenBank/DDBJ whole genome shotgun (WGS) entry which is preliminary data.</text>
</comment>
<keyword evidence="1" id="KW-0472">Membrane</keyword>
<dbReference type="RefSeq" id="WP_113658045.1">
    <property type="nucleotide sequence ID" value="NZ_KZ845664.1"/>
</dbReference>
<evidence type="ECO:0000256" key="1">
    <source>
        <dbReference type="SAM" id="Phobius"/>
    </source>
</evidence>
<dbReference type="EMBL" id="QJKK01000002">
    <property type="protein sequence ID" value="RAL26360.1"/>
    <property type="molecule type" value="Genomic_DNA"/>
</dbReference>